<name>A0A9W7GGD7_9STRA</name>
<feature type="compositionally biased region" description="Low complexity" evidence="1">
    <location>
        <begin position="336"/>
        <end position="354"/>
    </location>
</feature>
<feature type="transmembrane region" description="Helical" evidence="2">
    <location>
        <begin position="364"/>
        <end position="385"/>
    </location>
</feature>
<evidence type="ECO:0000313" key="4">
    <source>
        <dbReference type="Proteomes" id="UP001165065"/>
    </source>
</evidence>
<reference evidence="4" key="1">
    <citation type="journal article" date="2023" name="Commun. Biol.">
        <title>Genome analysis of Parmales, the sister group of diatoms, reveals the evolutionary specialization of diatoms from phago-mixotrophs to photoautotrophs.</title>
        <authorList>
            <person name="Ban H."/>
            <person name="Sato S."/>
            <person name="Yoshikawa S."/>
            <person name="Yamada K."/>
            <person name="Nakamura Y."/>
            <person name="Ichinomiya M."/>
            <person name="Sato N."/>
            <person name="Blanc-Mathieu R."/>
            <person name="Endo H."/>
            <person name="Kuwata A."/>
            <person name="Ogata H."/>
        </authorList>
    </citation>
    <scope>NUCLEOTIDE SEQUENCE [LARGE SCALE GENOMIC DNA]</scope>
</reference>
<feature type="region of interest" description="Disordered" evidence="1">
    <location>
        <begin position="511"/>
        <end position="530"/>
    </location>
</feature>
<feature type="compositionally biased region" description="Acidic residues" evidence="1">
    <location>
        <begin position="515"/>
        <end position="524"/>
    </location>
</feature>
<dbReference type="Proteomes" id="UP001165065">
    <property type="component" value="Unassembled WGS sequence"/>
</dbReference>
<protein>
    <submittedName>
        <fullName evidence="3">Uncharacterized protein</fullName>
    </submittedName>
</protein>
<feature type="region of interest" description="Disordered" evidence="1">
    <location>
        <begin position="336"/>
        <end position="355"/>
    </location>
</feature>
<keyword evidence="2" id="KW-1133">Transmembrane helix</keyword>
<keyword evidence="2" id="KW-0812">Transmembrane</keyword>
<dbReference type="AlphaFoldDB" id="A0A9W7GGD7"/>
<evidence type="ECO:0000256" key="1">
    <source>
        <dbReference type="SAM" id="MobiDB-lite"/>
    </source>
</evidence>
<keyword evidence="4" id="KW-1185">Reference proteome</keyword>
<sequence>MFEWDVEHPVDVLLNSDSHDADSHVWSIYIENNCRFKYPSCSILVDEKWDSHCMCYGPYKTGTVKEGDRGHPWWCPVCVGAPDEDACREHYSVTLNLGTDVGWREPVLPVNDTYYRNKDFCKLSPLNGDCRSEEDCESGLICDSEGFCMNAECSGNDDCDGGFCVEGICLTGQESSRCSPLVQSCVLPLVCVNSYANGYVCSSGSISPTPDETPAPTASSQPFAEFEVAFTFDVRLNASPTAAQREVLKDILYAAIDPVLLPTPGRLLRGRAGIRNLASIVGGDLNLSTNPSNTPMVVNMTLTFSVNPNPEPPTPVKDRVERALESIRSKLLNAFSAQPTSAPSPSSISNPIQTTNNSSNDTTIYIAAGVAAVLAAMVAFCLAMLCRRRKKTKLKERMRRDIFECLKDVAPEQVVNFDSIMVQFDGKEEELLEQLKCLQVDPNGYKLEVLSPVAADNASTSSSSSGGFIFTSSKKVLENTKLGGLDVVEVEVNDDSGELNLGDLGYIESSRSIDGDTDAPDPQEDASVTSSHAWAMAASTSTTVNKLAECLDDVFADNDDNDDSRDSDYVPVKICCASSVTSSHSSDDGSATAKSVRSVCFAPSPDKSYKENLPVKIKSALILMEGSPDKVHEGIEAVAEERLRMLEEKDKVIAKKDKALRELSSILNSAQQGQGQQQQWH</sequence>
<organism evidence="3 4">
    <name type="scientific">Triparma columacea</name>
    <dbReference type="NCBI Taxonomy" id="722753"/>
    <lineage>
        <taxon>Eukaryota</taxon>
        <taxon>Sar</taxon>
        <taxon>Stramenopiles</taxon>
        <taxon>Ochrophyta</taxon>
        <taxon>Bolidophyceae</taxon>
        <taxon>Parmales</taxon>
        <taxon>Triparmaceae</taxon>
        <taxon>Triparma</taxon>
    </lineage>
</organism>
<gene>
    <name evidence="3" type="ORF">TrCOL_g9799</name>
</gene>
<keyword evidence="2" id="KW-0472">Membrane</keyword>
<dbReference type="EMBL" id="BRYA01001451">
    <property type="protein sequence ID" value="GMI43303.1"/>
    <property type="molecule type" value="Genomic_DNA"/>
</dbReference>
<comment type="caution">
    <text evidence="3">The sequence shown here is derived from an EMBL/GenBank/DDBJ whole genome shotgun (WGS) entry which is preliminary data.</text>
</comment>
<evidence type="ECO:0000313" key="3">
    <source>
        <dbReference type="EMBL" id="GMI43303.1"/>
    </source>
</evidence>
<accession>A0A9W7GGD7</accession>
<proteinExistence type="predicted"/>
<dbReference type="OrthoDB" id="4405280at2759"/>
<evidence type="ECO:0000256" key="2">
    <source>
        <dbReference type="SAM" id="Phobius"/>
    </source>
</evidence>